<feature type="region of interest" description="Disordered" evidence="1">
    <location>
        <begin position="48"/>
        <end position="68"/>
    </location>
</feature>
<dbReference type="Gene3D" id="3.40.570.10">
    <property type="entry name" value="Extracellular Endonuclease, subunit A"/>
    <property type="match status" value="1"/>
</dbReference>
<dbReference type="InterPro" id="IPR044927">
    <property type="entry name" value="Endonuclea_NS_2"/>
</dbReference>
<feature type="compositionally biased region" description="Basic and acidic residues" evidence="1">
    <location>
        <begin position="299"/>
        <end position="312"/>
    </location>
</feature>
<evidence type="ECO:0000313" key="4">
    <source>
        <dbReference type="Proteomes" id="UP001305815"/>
    </source>
</evidence>
<feature type="compositionally biased region" description="Low complexity" evidence="1">
    <location>
        <begin position="49"/>
        <end position="62"/>
    </location>
</feature>
<evidence type="ECO:0000256" key="1">
    <source>
        <dbReference type="SAM" id="MobiDB-lite"/>
    </source>
</evidence>
<accession>A0ABM8I4M8</accession>
<reference evidence="4" key="1">
    <citation type="journal article" date="2023" name="Int. J. Syst. Evol. Microbiol.">
        <title>Claveliimonas bilis gen. nov., sp. nov., deoxycholic acid-producing bacteria isolated from human faeces, and reclassification of Sellimonas monacensis Zenner et al. 2021 as Claveliimonas monacensis comb. nov.</title>
        <authorList>
            <person name="Hisatomi A."/>
            <person name="Kastawa N.W.E.P.G."/>
            <person name="Song I."/>
            <person name="Ohkuma M."/>
            <person name="Fukiya S."/>
            <person name="Sakamoto M."/>
        </authorList>
    </citation>
    <scope>NUCLEOTIDE SEQUENCE [LARGE SCALE GENOMIC DNA]</scope>
    <source>
        <strain evidence="4">12BBH14</strain>
    </source>
</reference>
<dbReference type="InterPro" id="IPR044929">
    <property type="entry name" value="DNA/RNA_non-sp_Endonuclease_sf"/>
</dbReference>
<organism evidence="3 4">
    <name type="scientific">Claveliimonas bilis</name>
    <dbReference type="NCBI Taxonomy" id="3028070"/>
    <lineage>
        <taxon>Bacteria</taxon>
        <taxon>Bacillati</taxon>
        <taxon>Bacillota</taxon>
        <taxon>Clostridia</taxon>
        <taxon>Lachnospirales</taxon>
        <taxon>Lachnospiraceae</taxon>
        <taxon>Claveliimonas</taxon>
    </lineage>
</organism>
<dbReference type="SUPFAM" id="SSF57884">
    <property type="entry name" value="Ada DNA repair protein, N-terminal domain (N-Ada 10)"/>
    <property type="match status" value="1"/>
</dbReference>
<dbReference type="Proteomes" id="UP001305815">
    <property type="component" value="Chromosome"/>
</dbReference>
<evidence type="ECO:0000313" key="3">
    <source>
        <dbReference type="EMBL" id="BDZ77985.1"/>
    </source>
</evidence>
<feature type="region of interest" description="Disordered" evidence="1">
    <location>
        <begin position="291"/>
        <end position="312"/>
    </location>
</feature>
<dbReference type="InterPro" id="IPR035451">
    <property type="entry name" value="Ada-like_dom_sf"/>
</dbReference>
<sequence length="327" mass="36710">MTGHLDNQEKIKENQSSLPERSKKKFLSLILAVLCFCLTACQAQSGGAEQENVPVSSVSSEEISLEEVPEYTGEPYVEVDEGEPDFSEEELTTDSYETYSELDELGRCQSAEACVGTDLMPEEEREGIGEIKPSGWHTVKYDTVEGKYLYNRCHLIGYQLTAENANEKNLITGTRYMNTEGMLPFENEIADYVKETENHVMYRVTPVFEGDNLVASGVWMEAESVEDEGRGVSFNVYVYNIQPGIEIDYSRGDSREASDADVLEKGETSDAEDKKGETYIINENTDKFHKPDCSSVSDMKARNKKEFSGNREELLEQGYSPCGRCQP</sequence>
<proteinExistence type="predicted"/>
<evidence type="ECO:0000259" key="2">
    <source>
        <dbReference type="Pfam" id="PF13930"/>
    </source>
</evidence>
<keyword evidence="4" id="KW-1185">Reference proteome</keyword>
<dbReference type="Pfam" id="PF13930">
    <property type="entry name" value="Endonuclea_NS_2"/>
    <property type="match status" value="1"/>
</dbReference>
<gene>
    <name evidence="3" type="ORF">Lac1_21680</name>
</gene>
<feature type="domain" description="Type VII secretion system protein EssD-like" evidence="2">
    <location>
        <begin position="96"/>
        <end position="224"/>
    </location>
</feature>
<dbReference type="Gene3D" id="3.40.10.10">
    <property type="entry name" value="DNA Methylphosphotriester Repair Domain"/>
    <property type="match status" value="1"/>
</dbReference>
<dbReference type="EMBL" id="AP027742">
    <property type="protein sequence ID" value="BDZ77985.1"/>
    <property type="molecule type" value="Genomic_DNA"/>
</dbReference>
<feature type="region of interest" description="Disordered" evidence="1">
    <location>
        <begin position="251"/>
        <end position="277"/>
    </location>
</feature>
<protein>
    <recommendedName>
        <fullName evidence="2">Type VII secretion system protein EssD-like domain-containing protein</fullName>
    </recommendedName>
</protein>
<name>A0ABM8I4M8_9FIRM</name>